<feature type="signal peptide" evidence="3">
    <location>
        <begin position="1"/>
        <end position="26"/>
    </location>
</feature>
<dbReference type="InterPro" id="IPR036280">
    <property type="entry name" value="Multihaem_cyt_sf"/>
</dbReference>
<keyword evidence="5" id="KW-1185">Reference proteome</keyword>
<keyword evidence="2" id="KW-0812">Transmembrane</keyword>
<evidence type="ECO:0000256" key="2">
    <source>
        <dbReference type="SAM" id="Phobius"/>
    </source>
</evidence>
<keyword evidence="2" id="KW-1133">Transmembrane helix</keyword>
<dbReference type="RefSeq" id="WP_366921848.1">
    <property type="nucleotide sequence ID" value="NZ_CP121694.1"/>
</dbReference>
<dbReference type="SUPFAM" id="SSF48695">
    <property type="entry name" value="Multiheme cytochromes"/>
    <property type="match status" value="1"/>
</dbReference>
<keyword evidence="2" id="KW-0472">Membrane</keyword>
<dbReference type="KEGG" id="dbc:MFMK1_002265"/>
<dbReference type="InterPro" id="IPR051829">
    <property type="entry name" value="Multiheme_Cytochr_ET"/>
</dbReference>
<dbReference type="PANTHER" id="PTHR35038:SF6">
    <property type="entry name" value="SURFACE LOCALIZED DECAHEME CYTOCHROME C LIPOPROTEIN"/>
    <property type="match status" value="1"/>
</dbReference>
<feature type="chain" id="PRO_5043658876" evidence="3">
    <location>
        <begin position="27"/>
        <end position="289"/>
    </location>
</feature>
<dbReference type="AlphaFoldDB" id="A0AAU0UMT7"/>
<dbReference type="Proteomes" id="UP001329915">
    <property type="component" value="Chromosome"/>
</dbReference>
<dbReference type="Gene3D" id="3.90.10.10">
    <property type="entry name" value="Cytochrome C3"/>
    <property type="match status" value="1"/>
</dbReference>
<reference evidence="4 5" key="1">
    <citation type="submission" date="2023-04" db="EMBL/GenBank/DDBJ databases">
        <authorList>
            <person name="Hsu D."/>
        </authorList>
    </citation>
    <scope>NUCLEOTIDE SEQUENCE [LARGE SCALE GENOMIC DNA]</scope>
    <source>
        <strain evidence="4 5">MK1</strain>
    </source>
</reference>
<accession>A0AAU0UMT7</accession>
<gene>
    <name evidence="4" type="ORF">MFMK1_002265</name>
</gene>
<evidence type="ECO:0000256" key="3">
    <source>
        <dbReference type="SAM" id="SignalP"/>
    </source>
</evidence>
<dbReference type="EMBL" id="CP121694">
    <property type="protein sequence ID" value="WRO22436.1"/>
    <property type="molecule type" value="Genomic_DNA"/>
</dbReference>
<evidence type="ECO:0000313" key="5">
    <source>
        <dbReference type="Proteomes" id="UP001329915"/>
    </source>
</evidence>
<name>A0AAU0UMT7_9FIRM</name>
<dbReference type="PANTHER" id="PTHR35038">
    <property type="entry name" value="DISSIMILATORY SULFITE REDUCTASE SIRA"/>
    <property type="match status" value="1"/>
</dbReference>
<proteinExistence type="predicted"/>
<evidence type="ECO:0000313" key="4">
    <source>
        <dbReference type="EMBL" id="WRO22436.1"/>
    </source>
</evidence>
<evidence type="ECO:0000256" key="1">
    <source>
        <dbReference type="ARBA" id="ARBA00022729"/>
    </source>
</evidence>
<dbReference type="GO" id="GO:0016491">
    <property type="term" value="F:oxidoreductase activity"/>
    <property type="evidence" value="ECO:0007669"/>
    <property type="project" value="TreeGrafter"/>
</dbReference>
<keyword evidence="1 3" id="KW-0732">Signal</keyword>
<feature type="transmembrane region" description="Helical" evidence="2">
    <location>
        <begin position="254"/>
        <end position="272"/>
    </location>
</feature>
<protein>
    <submittedName>
        <fullName evidence="4">Cytochrome c3 family protein</fullName>
    </submittedName>
</protein>
<sequence length="289" mass="32218">MAYKRILFSVLLCMMLMLITTAVALAAEDNDFSNETCLQCHGAKNFSVEREGKTIPLYVDIEKFQQSTHGTNLCTSCHANIDSIPHKNVVYDEKLAAEIAEECETCHGDVNAEYRSSVHGQLEAKGESTALCADCHGTHGIRKKEDPESLIHRNNITNTCTKCHDEEVKESYAESFHGKAVNLGSSNAATCVSCHTGHKILGPEDPKSTVSKENLPETCAKCHFKAQPNYAKGIEHWTFEPTGPGAPMYWTLKFFTWLTIMTVTLLVIHIELELVRKYKEAKEGQDNQH</sequence>
<organism evidence="4 5">
    <name type="scientific">Metallumcola ferriviriculae</name>
    <dbReference type="NCBI Taxonomy" id="3039180"/>
    <lineage>
        <taxon>Bacteria</taxon>
        <taxon>Bacillati</taxon>
        <taxon>Bacillota</taxon>
        <taxon>Clostridia</taxon>
        <taxon>Neomoorellales</taxon>
        <taxon>Desulfitibacteraceae</taxon>
        <taxon>Metallumcola</taxon>
    </lineage>
</organism>